<accession>A0A1Y1WYX9</accession>
<dbReference type="EMBL" id="MCFG01000215">
    <property type="protein sequence ID" value="ORX78304.1"/>
    <property type="molecule type" value="Genomic_DNA"/>
</dbReference>
<gene>
    <name evidence="1" type="ORF">BCR32DRAFT_301814</name>
</gene>
<comment type="caution">
    <text evidence="1">The sequence shown here is derived from an EMBL/GenBank/DDBJ whole genome shotgun (WGS) entry which is preliminary data.</text>
</comment>
<name>A0A1Y1WYX9_9FUNG</name>
<evidence type="ECO:0000313" key="2">
    <source>
        <dbReference type="Proteomes" id="UP000193944"/>
    </source>
</evidence>
<dbReference type="OrthoDB" id="10322592at2759"/>
<evidence type="ECO:0000313" key="1">
    <source>
        <dbReference type="EMBL" id="ORX78304.1"/>
    </source>
</evidence>
<proteinExistence type="predicted"/>
<protein>
    <submittedName>
        <fullName evidence="1">Uncharacterized protein</fullName>
    </submittedName>
</protein>
<reference evidence="1 2" key="2">
    <citation type="submission" date="2016-08" db="EMBL/GenBank/DDBJ databases">
        <title>Pervasive Adenine N6-methylation of Active Genes in Fungi.</title>
        <authorList>
            <consortium name="DOE Joint Genome Institute"/>
            <person name="Mondo S.J."/>
            <person name="Dannebaum R.O."/>
            <person name="Kuo R.C."/>
            <person name="Labutti K."/>
            <person name="Haridas S."/>
            <person name="Kuo A."/>
            <person name="Salamov A."/>
            <person name="Ahrendt S.R."/>
            <person name="Lipzen A."/>
            <person name="Sullivan W."/>
            <person name="Andreopoulos W.B."/>
            <person name="Clum A."/>
            <person name="Lindquist E."/>
            <person name="Daum C."/>
            <person name="Ramamoorthy G.K."/>
            <person name="Gryganskyi A."/>
            <person name="Culley D."/>
            <person name="Magnuson J.K."/>
            <person name="James T.Y."/>
            <person name="O'Malley M.A."/>
            <person name="Stajich J.E."/>
            <person name="Spatafora J.W."/>
            <person name="Visel A."/>
            <person name="Grigoriev I.V."/>
        </authorList>
    </citation>
    <scope>NUCLEOTIDE SEQUENCE [LARGE SCALE GENOMIC DNA]</scope>
    <source>
        <strain evidence="1 2">S4</strain>
    </source>
</reference>
<sequence length="154" mass="17633">MSIQARTDGYIYKSGTATSTESQKFQKLFHNYLYLNDLSTITIDIKEVQVLFSMTKSNVIDYNQPYVWSIQAMPLAQWNNLTETPLNHNFQPNMKDSKICAVGLGNINGNKFQLDNCKLILPPGNVLAFIIEPEDKTTGATYYTEINVIYDNYW</sequence>
<dbReference type="AlphaFoldDB" id="A0A1Y1WYX9"/>
<reference evidence="1 2" key="1">
    <citation type="submission" date="2016-08" db="EMBL/GenBank/DDBJ databases">
        <title>A Parts List for Fungal Cellulosomes Revealed by Comparative Genomics.</title>
        <authorList>
            <consortium name="DOE Joint Genome Institute"/>
            <person name="Haitjema C.H."/>
            <person name="Gilmore S.P."/>
            <person name="Henske J.K."/>
            <person name="Solomon K.V."/>
            <person name="De Groot R."/>
            <person name="Kuo A."/>
            <person name="Mondo S.J."/>
            <person name="Salamov A.A."/>
            <person name="Labutti K."/>
            <person name="Zhao Z."/>
            <person name="Chiniquy J."/>
            <person name="Barry K."/>
            <person name="Brewer H.M."/>
            <person name="Purvine S.O."/>
            <person name="Wright A.T."/>
            <person name="Boxma B."/>
            <person name="Van Alen T."/>
            <person name="Hackstein J.H."/>
            <person name="Baker S.E."/>
            <person name="Grigoriev I.V."/>
            <person name="O'Malley M.A."/>
        </authorList>
    </citation>
    <scope>NUCLEOTIDE SEQUENCE [LARGE SCALE GENOMIC DNA]</scope>
    <source>
        <strain evidence="1 2">S4</strain>
    </source>
</reference>
<keyword evidence="2" id="KW-1185">Reference proteome</keyword>
<organism evidence="1 2">
    <name type="scientific">Anaeromyces robustus</name>
    <dbReference type="NCBI Taxonomy" id="1754192"/>
    <lineage>
        <taxon>Eukaryota</taxon>
        <taxon>Fungi</taxon>
        <taxon>Fungi incertae sedis</taxon>
        <taxon>Chytridiomycota</taxon>
        <taxon>Chytridiomycota incertae sedis</taxon>
        <taxon>Neocallimastigomycetes</taxon>
        <taxon>Neocallimastigales</taxon>
        <taxon>Neocallimastigaceae</taxon>
        <taxon>Anaeromyces</taxon>
    </lineage>
</organism>
<dbReference type="Proteomes" id="UP000193944">
    <property type="component" value="Unassembled WGS sequence"/>
</dbReference>